<sequence length="276" mass="32126">MHTNNVFNLNRFGLYIRKHLVDNYRLYGMSMVVLFVLVLVVMVTTYFTRGTINKITDILPMYCIGILFSGMIFTSASFSEFANKPKGVNYLMLPASHFEKFLTVFLFTTIGFLVIYHIVFYGVYLWMDAIAFSRTQKHMLNDLASDRGITKTLAFYSCFVWFLLHSIFLLGATCFEKSSFLKTIFLLVIVLFLLYLINTLFLELFFGSKLQAWNHHVPMLLVALKKERTTSGMGYSFDTLVFLPKQMQHIFAFAGTYLIIPFLWVVAYFRLKEKEI</sequence>
<protein>
    <recommendedName>
        <fullName evidence="4">ABC-2 family transporter</fullName>
    </recommendedName>
</protein>
<dbReference type="Proteomes" id="UP001549749">
    <property type="component" value="Unassembled WGS sequence"/>
</dbReference>
<feature type="transmembrane region" description="Helical" evidence="1">
    <location>
        <begin position="250"/>
        <end position="271"/>
    </location>
</feature>
<reference evidence="2 3" key="1">
    <citation type="submission" date="2024-06" db="EMBL/GenBank/DDBJ databases">
        <title>Chitinophaga defluvii sp. nov., isolated from municipal sewage.</title>
        <authorList>
            <person name="Zhang L."/>
        </authorList>
    </citation>
    <scope>NUCLEOTIDE SEQUENCE [LARGE SCALE GENOMIC DNA]</scope>
    <source>
        <strain evidence="2 3">H8</strain>
    </source>
</reference>
<feature type="transmembrane region" description="Helical" evidence="1">
    <location>
        <begin position="59"/>
        <end position="81"/>
    </location>
</feature>
<dbReference type="RefSeq" id="WP_354662507.1">
    <property type="nucleotide sequence ID" value="NZ_JBEXAC010000002.1"/>
</dbReference>
<accession>A0ABV2TA90</accession>
<feature type="transmembrane region" description="Helical" evidence="1">
    <location>
        <begin position="101"/>
        <end position="127"/>
    </location>
</feature>
<name>A0ABV2TA90_9BACT</name>
<feature type="transmembrane region" description="Helical" evidence="1">
    <location>
        <begin position="153"/>
        <end position="172"/>
    </location>
</feature>
<evidence type="ECO:0000256" key="1">
    <source>
        <dbReference type="SAM" id="Phobius"/>
    </source>
</evidence>
<feature type="transmembrane region" description="Helical" evidence="1">
    <location>
        <begin position="184"/>
        <end position="206"/>
    </location>
</feature>
<evidence type="ECO:0008006" key="4">
    <source>
        <dbReference type="Google" id="ProtNLM"/>
    </source>
</evidence>
<feature type="transmembrane region" description="Helical" evidence="1">
    <location>
        <begin position="26"/>
        <end position="47"/>
    </location>
</feature>
<dbReference type="EMBL" id="JBEXAC010000002">
    <property type="protein sequence ID" value="MET6999946.1"/>
    <property type="molecule type" value="Genomic_DNA"/>
</dbReference>
<evidence type="ECO:0000313" key="3">
    <source>
        <dbReference type="Proteomes" id="UP001549749"/>
    </source>
</evidence>
<keyword evidence="1" id="KW-0472">Membrane</keyword>
<keyword evidence="3" id="KW-1185">Reference proteome</keyword>
<proteinExistence type="predicted"/>
<gene>
    <name evidence="2" type="ORF">ABR189_21335</name>
</gene>
<keyword evidence="1" id="KW-0812">Transmembrane</keyword>
<organism evidence="2 3">
    <name type="scientific">Chitinophaga defluvii</name>
    <dbReference type="NCBI Taxonomy" id="3163343"/>
    <lineage>
        <taxon>Bacteria</taxon>
        <taxon>Pseudomonadati</taxon>
        <taxon>Bacteroidota</taxon>
        <taxon>Chitinophagia</taxon>
        <taxon>Chitinophagales</taxon>
        <taxon>Chitinophagaceae</taxon>
        <taxon>Chitinophaga</taxon>
    </lineage>
</organism>
<keyword evidence="1" id="KW-1133">Transmembrane helix</keyword>
<evidence type="ECO:0000313" key="2">
    <source>
        <dbReference type="EMBL" id="MET6999946.1"/>
    </source>
</evidence>
<comment type="caution">
    <text evidence="2">The sequence shown here is derived from an EMBL/GenBank/DDBJ whole genome shotgun (WGS) entry which is preliminary data.</text>
</comment>